<organism evidence="1 2">
    <name type="scientific">Gossypium arboreum</name>
    <name type="common">Tree cotton</name>
    <name type="synonym">Gossypium nanking</name>
    <dbReference type="NCBI Taxonomy" id="29729"/>
    <lineage>
        <taxon>Eukaryota</taxon>
        <taxon>Viridiplantae</taxon>
        <taxon>Streptophyta</taxon>
        <taxon>Embryophyta</taxon>
        <taxon>Tracheophyta</taxon>
        <taxon>Spermatophyta</taxon>
        <taxon>Magnoliopsida</taxon>
        <taxon>eudicotyledons</taxon>
        <taxon>Gunneridae</taxon>
        <taxon>Pentapetalae</taxon>
        <taxon>rosids</taxon>
        <taxon>malvids</taxon>
        <taxon>Malvales</taxon>
        <taxon>Malvaceae</taxon>
        <taxon>Malvoideae</taxon>
        <taxon>Gossypium</taxon>
    </lineage>
</organism>
<keyword evidence="2" id="KW-1185">Reference proteome</keyword>
<evidence type="ECO:0000313" key="1">
    <source>
        <dbReference type="EMBL" id="KAK5771602.1"/>
    </source>
</evidence>
<reference evidence="1 2" key="1">
    <citation type="submission" date="2023-03" db="EMBL/GenBank/DDBJ databases">
        <title>WGS of Gossypium arboreum.</title>
        <authorList>
            <person name="Yu D."/>
        </authorList>
    </citation>
    <scope>NUCLEOTIDE SEQUENCE [LARGE SCALE GENOMIC DNA]</scope>
    <source>
        <tissue evidence="1">Leaf</tissue>
    </source>
</reference>
<dbReference type="Proteomes" id="UP001358586">
    <property type="component" value="Chromosome 13"/>
</dbReference>
<accession>A0ABR0MG91</accession>
<comment type="caution">
    <text evidence="1">The sequence shown here is derived from an EMBL/GenBank/DDBJ whole genome shotgun (WGS) entry which is preliminary data.</text>
</comment>
<sequence length="193" mass="22364">MDHEILPTKVKIAFIHSGLSQGCLRCGAEFETLVHALKDCPDSRATLMIGNLDSSILTKEYDRGFEWLEDMIRILNKKVMADFMTILWNCWNNRNNRVFRGKEDKAMDVWNKACVHSNDFQTHNRLNVPILSTQIIDRKWVKPLKNCSKINFDASIGNNRTGFGVIVRDDDGFFWVEMVASKMYSFQIRRLNG</sequence>
<evidence type="ECO:0000313" key="2">
    <source>
        <dbReference type="Proteomes" id="UP001358586"/>
    </source>
</evidence>
<proteinExistence type="predicted"/>
<gene>
    <name evidence="1" type="ORF">PVK06_047827</name>
</gene>
<dbReference type="EMBL" id="JARKNE010000013">
    <property type="protein sequence ID" value="KAK5771602.1"/>
    <property type="molecule type" value="Genomic_DNA"/>
</dbReference>
<name>A0ABR0MG91_GOSAR</name>
<protein>
    <submittedName>
        <fullName evidence="1">Uncharacterized protein</fullName>
    </submittedName>
</protein>